<dbReference type="GO" id="GO:0005576">
    <property type="term" value="C:extracellular region"/>
    <property type="evidence" value="ECO:0007669"/>
    <property type="project" value="TreeGrafter"/>
</dbReference>
<comment type="cofactor">
    <cofactor evidence="1">
        <name>Zn(2+)</name>
        <dbReference type="ChEBI" id="CHEBI:29105"/>
    </cofactor>
    <text evidence="1">Binds 1 zinc ion per subunit.</text>
</comment>
<dbReference type="PANTHER" id="PTHR12670">
    <property type="entry name" value="CERAMIDASE"/>
    <property type="match status" value="1"/>
</dbReference>
<dbReference type="EMBL" id="ANHZ02000002">
    <property type="protein sequence ID" value="EME37768.1"/>
    <property type="molecule type" value="Genomic_DNA"/>
</dbReference>
<dbReference type="InterPro" id="IPR031329">
    <property type="entry name" value="NEUT/ALK_ceramidase_N"/>
</dbReference>
<dbReference type="PANTHER" id="PTHR12670:SF1">
    <property type="entry name" value="NEUTRAL CERAMIDASE"/>
    <property type="match status" value="1"/>
</dbReference>
<dbReference type="InterPro" id="IPR006823">
    <property type="entry name" value="Ceramidase_alk"/>
</dbReference>
<dbReference type="Proteomes" id="UP000009877">
    <property type="component" value="Unassembled WGS sequence"/>
</dbReference>
<comment type="caution">
    <text evidence="3">The sequence shown here is derived from an EMBL/GenBank/DDBJ whole genome shotgun (WGS) entry which is preliminary data.</text>
</comment>
<dbReference type="GO" id="GO:0016020">
    <property type="term" value="C:membrane"/>
    <property type="evidence" value="ECO:0007669"/>
    <property type="project" value="GOC"/>
</dbReference>
<accession>M2XY87</accession>
<organism evidence="3 4">
    <name type="scientific">Kocuria palustris PEL</name>
    <dbReference type="NCBI Taxonomy" id="1236550"/>
    <lineage>
        <taxon>Bacteria</taxon>
        <taxon>Bacillati</taxon>
        <taxon>Actinomycetota</taxon>
        <taxon>Actinomycetes</taxon>
        <taxon>Micrococcales</taxon>
        <taxon>Micrococcaceae</taxon>
        <taxon>Kocuria</taxon>
    </lineage>
</organism>
<keyword evidence="1" id="KW-0479">Metal-binding</keyword>
<feature type="binding site" evidence="1">
    <location>
        <position position="9"/>
    </location>
    <ligand>
        <name>Zn(2+)</name>
        <dbReference type="ChEBI" id="CHEBI:29105"/>
    </ligand>
</feature>
<proteinExistence type="predicted"/>
<dbReference type="GO" id="GO:0046512">
    <property type="term" value="P:sphingosine biosynthetic process"/>
    <property type="evidence" value="ECO:0007669"/>
    <property type="project" value="TreeGrafter"/>
</dbReference>
<dbReference type="AlphaFoldDB" id="M2XY87"/>
<dbReference type="GO" id="GO:0042759">
    <property type="term" value="P:long-chain fatty acid biosynthetic process"/>
    <property type="evidence" value="ECO:0007669"/>
    <property type="project" value="TreeGrafter"/>
</dbReference>
<evidence type="ECO:0000259" key="2">
    <source>
        <dbReference type="Pfam" id="PF04734"/>
    </source>
</evidence>
<dbReference type="GO" id="GO:0046872">
    <property type="term" value="F:metal ion binding"/>
    <property type="evidence" value="ECO:0007669"/>
    <property type="project" value="UniProtKB-KW"/>
</dbReference>
<gene>
    <name evidence="3" type="ORF">C884_01142</name>
</gene>
<dbReference type="GO" id="GO:0017040">
    <property type="term" value="F:N-acylsphingosine amidohydrolase activity"/>
    <property type="evidence" value="ECO:0007669"/>
    <property type="project" value="InterPro"/>
</dbReference>
<protein>
    <submittedName>
        <fullName evidence="3">Long-chain-fatty-acid--CoA ligase</fullName>
    </submittedName>
</protein>
<dbReference type="Pfam" id="PF04734">
    <property type="entry name" value="Ceramidase_alk"/>
    <property type="match status" value="1"/>
</dbReference>
<feature type="domain" description="Neutral/alkaline non-lysosomal ceramidase N-terminal" evidence="2">
    <location>
        <begin position="5"/>
        <end position="115"/>
    </location>
</feature>
<keyword evidence="4" id="KW-1185">Reference proteome</keyword>
<evidence type="ECO:0000256" key="1">
    <source>
        <dbReference type="PIRSR" id="PIRSR606823-2"/>
    </source>
</evidence>
<sequence>MRDIMGAAHTHATPGGAGVDELQNITTLGFQPQVFEAQVERIVAAILAADADRAEGRLRVSRSKLADAGGGGNRYMEAFRLNPEDLGSALPGGLDTSSTTLRMESGGAVDAIVNW</sequence>
<keyword evidence="1" id="KW-0862">Zinc</keyword>
<evidence type="ECO:0000313" key="3">
    <source>
        <dbReference type="EMBL" id="EME37768.1"/>
    </source>
</evidence>
<keyword evidence="3" id="KW-0436">Ligase</keyword>
<dbReference type="GO" id="GO:0016874">
    <property type="term" value="F:ligase activity"/>
    <property type="evidence" value="ECO:0007669"/>
    <property type="project" value="UniProtKB-KW"/>
</dbReference>
<name>M2XY87_9MICC</name>
<reference evidence="3 4" key="1">
    <citation type="journal article" date="2014" name="Genome Announc.">
        <title>Draft Genome Sequence of Kocuria palustris PEL.</title>
        <authorList>
            <person name="Sharma G."/>
            <person name="Khatri I."/>
            <person name="Subramanian S."/>
        </authorList>
    </citation>
    <scope>NUCLEOTIDE SEQUENCE [LARGE SCALE GENOMIC DNA]</scope>
    <source>
        <strain evidence="3 4">PEL</strain>
    </source>
</reference>
<dbReference type="GO" id="GO:0046514">
    <property type="term" value="P:ceramide catabolic process"/>
    <property type="evidence" value="ECO:0007669"/>
    <property type="project" value="InterPro"/>
</dbReference>
<evidence type="ECO:0000313" key="4">
    <source>
        <dbReference type="Proteomes" id="UP000009877"/>
    </source>
</evidence>